<dbReference type="InterPro" id="IPR036047">
    <property type="entry name" value="F-box-like_dom_sf"/>
</dbReference>
<dbReference type="Gene3D" id="1.20.1280.50">
    <property type="match status" value="1"/>
</dbReference>
<dbReference type="CDD" id="cd22157">
    <property type="entry name" value="F-box_AtFBW1-like"/>
    <property type="match status" value="1"/>
</dbReference>
<dbReference type="EMBL" id="CP093350">
    <property type="protein sequence ID" value="WOH11538.1"/>
    <property type="molecule type" value="Genomic_DNA"/>
</dbReference>
<dbReference type="Proteomes" id="UP000077755">
    <property type="component" value="Chromosome 8"/>
</dbReference>
<dbReference type="Gramene" id="KZM84234">
    <property type="protein sequence ID" value="KZM84234"/>
    <property type="gene ID" value="DCAR_028219"/>
</dbReference>
<dbReference type="InterPro" id="IPR001810">
    <property type="entry name" value="F-box_dom"/>
</dbReference>
<dbReference type="SUPFAM" id="SSF81383">
    <property type="entry name" value="F-box domain"/>
    <property type="match status" value="1"/>
</dbReference>
<protein>
    <submittedName>
        <fullName evidence="1">Uncharacterized protein</fullName>
    </submittedName>
</protein>
<dbReference type="OMA" id="CKYKSER"/>
<dbReference type="PANTHER" id="PTHR31672">
    <property type="entry name" value="BNACNNG10540D PROTEIN"/>
    <property type="match status" value="1"/>
</dbReference>
<gene>
    <name evidence="1" type="ORF">DCAR_0831025</name>
</gene>
<name>A0A175YKI2_DAUCS</name>
<dbReference type="AlphaFoldDB" id="A0A175YKI2"/>
<dbReference type="InterPro" id="IPR050796">
    <property type="entry name" value="SCF_F-box_component"/>
</dbReference>
<dbReference type="SMART" id="SM00256">
    <property type="entry name" value="FBOX"/>
    <property type="match status" value="1"/>
</dbReference>
<accession>A0A175YKI2</accession>
<dbReference type="Pfam" id="PF00646">
    <property type="entry name" value="F-box"/>
    <property type="match status" value="1"/>
</dbReference>
<keyword evidence="2" id="KW-1185">Reference proteome</keyword>
<reference evidence="1" key="1">
    <citation type="journal article" date="2016" name="Nat. Genet.">
        <title>A high-quality carrot genome assembly provides new insights into carotenoid accumulation and asterid genome evolution.</title>
        <authorList>
            <person name="Iorizzo M."/>
            <person name="Ellison S."/>
            <person name="Senalik D."/>
            <person name="Zeng P."/>
            <person name="Satapoomin P."/>
            <person name="Huang J."/>
            <person name="Bowman M."/>
            <person name="Iovene M."/>
            <person name="Sanseverino W."/>
            <person name="Cavagnaro P."/>
            <person name="Yildiz M."/>
            <person name="Macko-Podgorni A."/>
            <person name="Moranska E."/>
            <person name="Grzebelus E."/>
            <person name="Grzebelus D."/>
            <person name="Ashrafi H."/>
            <person name="Zheng Z."/>
            <person name="Cheng S."/>
            <person name="Spooner D."/>
            <person name="Van Deynze A."/>
            <person name="Simon P."/>
        </authorList>
    </citation>
    <scope>NUCLEOTIDE SEQUENCE</scope>
    <source>
        <tissue evidence="1">Leaf</tissue>
    </source>
</reference>
<reference evidence="1" key="2">
    <citation type="submission" date="2022-03" db="EMBL/GenBank/DDBJ databases">
        <title>Draft title - Genomic analysis of global carrot germplasm unveils the trajectory of domestication and the origin of high carotenoid orange carrot.</title>
        <authorList>
            <person name="Iorizzo M."/>
            <person name="Ellison S."/>
            <person name="Senalik D."/>
            <person name="Macko-Podgorni A."/>
            <person name="Grzebelus D."/>
            <person name="Bostan H."/>
            <person name="Rolling W."/>
            <person name="Curaba J."/>
            <person name="Simon P."/>
        </authorList>
    </citation>
    <scope>NUCLEOTIDE SEQUENCE</scope>
    <source>
        <tissue evidence="1">Leaf</tissue>
    </source>
</reference>
<sequence length="262" mass="30392">MATTPPLKNPRLPENEPTYTEPPELPEDIIFTKILPRLPAKSVGRFRSVCKAWRSLLSKTSFTKDHLNCTTQNPNDDNLIINKFITESNRKYHEIDVLSLSDLSETKLFDLYEYARQYPLFRLIGSIHGIVCLYLKVGIRNQFVLWNPVIKQAKAIASPEHSIGLWGFCWDEVKADFKVIECKYKSERFNLAKRTQSYSFGRVYVYSCNTNSWNLQADARSGQPVIRFSEHYDEEPHPGVPAAIVNGVPYWQYSQRLRRRSL</sequence>
<evidence type="ECO:0000313" key="1">
    <source>
        <dbReference type="EMBL" id="WOH11538.1"/>
    </source>
</evidence>
<dbReference type="PANTHER" id="PTHR31672:SF13">
    <property type="entry name" value="F-BOX PROTEIN CPR30-LIKE"/>
    <property type="match status" value="1"/>
</dbReference>
<evidence type="ECO:0000313" key="2">
    <source>
        <dbReference type="Proteomes" id="UP000077755"/>
    </source>
</evidence>
<proteinExistence type="predicted"/>
<organism evidence="1 2">
    <name type="scientific">Daucus carota subsp. sativus</name>
    <name type="common">Carrot</name>
    <dbReference type="NCBI Taxonomy" id="79200"/>
    <lineage>
        <taxon>Eukaryota</taxon>
        <taxon>Viridiplantae</taxon>
        <taxon>Streptophyta</taxon>
        <taxon>Embryophyta</taxon>
        <taxon>Tracheophyta</taxon>
        <taxon>Spermatophyta</taxon>
        <taxon>Magnoliopsida</taxon>
        <taxon>eudicotyledons</taxon>
        <taxon>Gunneridae</taxon>
        <taxon>Pentapetalae</taxon>
        <taxon>asterids</taxon>
        <taxon>campanulids</taxon>
        <taxon>Apiales</taxon>
        <taxon>Apiaceae</taxon>
        <taxon>Apioideae</taxon>
        <taxon>Scandiceae</taxon>
        <taxon>Daucinae</taxon>
        <taxon>Daucus</taxon>
        <taxon>Daucus sect. Daucus</taxon>
    </lineage>
</organism>